<evidence type="ECO:0000313" key="8">
    <source>
        <dbReference type="EMBL" id="EFA03517.1"/>
    </source>
</evidence>
<dbReference type="STRING" id="7070.D6WL32"/>
<dbReference type="FunCoup" id="D6WL32">
    <property type="interactions" value="2160"/>
</dbReference>
<dbReference type="Pfam" id="PF05383">
    <property type="entry name" value="La"/>
    <property type="match status" value="1"/>
</dbReference>
<dbReference type="OrthoDB" id="439993at2759"/>
<comment type="subcellular location">
    <subcellularLocation>
        <location evidence="1">Nucleus</location>
    </subcellularLocation>
</comment>
<reference evidence="8 9" key="2">
    <citation type="journal article" date="2010" name="Nucleic Acids Res.">
        <title>BeetleBase in 2010: revisions to provide comprehensive genomic information for Tribolium castaneum.</title>
        <authorList>
            <person name="Kim H.S."/>
            <person name="Murphy T."/>
            <person name="Xia J."/>
            <person name="Caragea D."/>
            <person name="Park Y."/>
            <person name="Beeman R.W."/>
            <person name="Lorenzen M.D."/>
            <person name="Butcher S."/>
            <person name="Manak J.R."/>
            <person name="Brown S.J."/>
        </authorList>
    </citation>
    <scope>GENOME REANNOTATION</scope>
    <source>
        <strain evidence="8 9">Georgia GA2</strain>
    </source>
</reference>
<dbReference type="PANTHER" id="PTHR22792">
    <property type="entry name" value="LUPUS LA PROTEIN-RELATED"/>
    <property type="match status" value="1"/>
</dbReference>
<feature type="domain" description="XRRM" evidence="7">
    <location>
        <begin position="211"/>
        <end position="336"/>
    </location>
</feature>
<dbReference type="InterPro" id="IPR000504">
    <property type="entry name" value="RRM_dom"/>
</dbReference>
<dbReference type="InterPro" id="IPR045180">
    <property type="entry name" value="La_dom_prot"/>
</dbReference>
<dbReference type="SUPFAM" id="SSF54928">
    <property type="entry name" value="RNA-binding domain, RBD"/>
    <property type="match status" value="1"/>
</dbReference>
<dbReference type="KEGG" id="tca:660771"/>
<evidence type="ECO:0000256" key="1">
    <source>
        <dbReference type="ARBA" id="ARBA00004123"/>
    </source>
</evidence>
<dbReference type="GO" id="GO:0010494">
    <property type="term" value="C:cytoplasmic stress granule"/>
    <property type="evidence" value="ECO:0000318"/>
    <property type="project" value="GO_Central"/>
</dbReference>
<feature type="domain" description="HTH La-type RNA-binding" evidence="6">
    <location>
        <begin position="1"/>
        <end position="91"/>
    </location>
</feature>
<gene>
    <name evidence="8" type="primary">AUGUSTUS-3.0.2_13519</name>
    <name evidence="8" type="ORF">TcasGA2_TC013519</name>
</gene>
<dbReference type="PANTHER" id="PTHR22792:SF166">
    <property type="entry name" value="LUPUS LA PROTEIN HOMOLOG"/>
    <property type="match status" value="1"/>
</dbReference>
<dbReference type="SMART" id="SM00715">
    <property type="entry name" value="LA"/>
    <property type="match status" value="1"/>
</dbReference>
<evidence type="ECO:0000256" key="2">
    <source>
        <dbReference type="ARBA" id="ARBA00022884"/>
    </source>
</evidence>
<feature type="region of interest" description="Disordered" evidence="5">
    <location>
        <begin position="313"/>
        <end position="341"/>
    </location>
</feature>
<dbReference type="CDD" id="cd08028">
    <property type="entry name" value="LARP_3"/>
    <property type="match status" value="1"/>
</dbReference>
<protein>
    <submittedName>
        <fullName evidence="8">La protein homolog-like Protein</fullName>
    </submittedName>
</protein>
<evidence type="ECO:0000256" key="4">
    <source>
        <dbReference type="PROSITE-ProRule" id="PRU00332"/>
    </source>
</evidence>
<dbReference type="Pfam" id="PF08777">
    <property type="entry name" value="RRM_3"/>
    <property type="match status" value="1"/>
</dbReference>
<organism evidence="8 9">
    <name type="scientific">Tribolium castaneum</name>
    <name type="common">Red flour beetle</name>
    <dbReference type="NCBI Taxonomy" id="7070"/>
    <lineage>
        <taxon>Eukaryota</taxon>
        <taxon>Metazoa</taxon>
        <taxon>Ecdysozoa</taxon>
        <taxon>Arthropoda</taxon>
        <taxon>Hexapoda</taxon>
        <taxon>Insecta</taxon>
        <taxon>Pterygota</taxon>
        <taxon>Neoptera</taxon>
        <taxon>Endopterygota</taxon>
        <taxon>Coleoptera</taxon>
        <taxon>Polyphaga</taxon>
        <taxon>Cucujiformia</taxon>
        <taxon>Tenebrionidae</taxon>
        <taxon>Tenebrionidae incertae sedis</taxon>
        <taxon>Tribolium</taxon>
    </lineage>
</organism>
<dbReference type="GO" id="GO:0005829">
    <property type="term" value="C:cytosol"/>
    <property type="evidence" value="ECO:0000318"/>
    <property type="project" value="GO_Central"/>
</dbReference>
<evidence type="ECO:0000256" key="5">
    <source>
        <dbReference type="SAM" id="MobiDB-lite"/>
    </source>
</evidence>
<dbReference type="GO" id="GO:0003729">
    <property type="term" value="F:mRNA binding"/>
    <property type="evidence" value="ECO:0000318"/>
    <property type="project" value="GO_Central"/>
</dbReference>
<dbReference type="PROSITE" id="PS50961">
    <property type="entry name" value="HTH_LA"/>
    <property type="match status" value="1"/>
</dbReference>
<dbReference type="SUPFAM" id="SSF46785">
    <property type="entry name" value="Winged helix' DNA-binding domain"/>
    <property type="match status" value="1"/>
</dbReference>
<dbReference type="InParanoid" id="D6WL32"/>
<dbReference type="InterPro" id="IPR014886">
    <property type="entry name" value="La_xRRM"/>
</dbReference>
<dbReference type="InterPro" id="IPR012677">
    <property type="entry name" value="Nucleotide-bd_a/b_plait_sf"/>
</dbReference>
<feature type="compositionally biased region" description="Basic residues" evidence="5">
    <location>
        <begin position="318"/>
        <end position="327"/>
    </location>
</feature>
<dbReference type="GO" id="GO:0008033">
    <property type="term" value="P:tRNA processing"/>
    <property type="evidence" value="ECO:0000318"/>
    <property type="project" value="GO_Central"/>
</dbReference>
<keyword evidence="2 4" id="KW-0694">RNA-binding</keyword>
<dbReference type="OMA" id="PEHNEER"/>
<dbReference type="eggNOG" id="KOG4213">
    <property type="taxonomic scope" value="Eukaryota"/>
</dbReference>
<evidence type="ECO:0000259" key="7">
    <source>
        <dbReference type="PROSITE" id="PS51939"/>
    </source>
</evidence>
<dbReference type="Proteomes" id="UP000007266">
    <property type="component" value="Linkage group 5"/>
</dbReference>
<accession>D6WL32</accession>
<name>D6WL32_TRICA</name>
<dbReference type="Gene3D" id="1.10.10.10">
    <property type="entry name" value="Winged helix-like DNA-binding domain superfamily/Winged helix DNA-binding domain"/>
    <property type="match status" value="1"/>
</dbReference>
<dbReference type="PROSITE" id="PS51939">
    <property type="entry name" value="XRRM"/>
    <property type="match status" value="1"/>
</dbReference>
<dbReference type="InterPro" id="IPR002344">
    <property type="entry name" value="Lupus_La"/>
</dbReference>
<evidence type="ECO:0000313" key="9">
    <source>
        <dbReference type="Proteomes" id="UP000007266"/>
    </source>
</evidence>
<proteinExistence type="predicted"/>
<dbReference type="InterPro" id="IPR036388">
    <property type="entry name" value="WH-like_DNA-bd_sf"/>
</dbReference>
<dbReference type="InterPro" id="IPR036390">
    <property type="entry name" value="WH_DNA-bd_sf"/>
</dbReference>
<dbReference type="SMART" id="SM00360">
    <property type="entry name" value="RRM"/>
    <property type="match status" value="1"/>
</dbReference>
<evidence type="ECO:0000256" key="3">
    <source>
        <dbReference type="ARBA" id="ARBA00023242"/>
    </source>
</evidence>
<dbReference type="CDD" id="cd12291">
    <property type="entry name" value="RRM1_La"/>
    <property type="match status" value="1"/>
</dbReference>
<dbReference type="HOGENOM" id="CLU_042341_1_1_1"/>
<dbReference type="GO" id="GO:0005634">
    <property type="term" value="C:nucleus"/>
    <property type="evidence" value="ECO:0000318"/>
    <property type="project" value="GO_Central"/>
</dbReference>
<dbReference type="InterPro" id="IPR035979">
    <property type="entry name" value="RBD_domain_sf"/>
</dbReference>
<dbReference type="PhylomeDB" id="D6WL32"/>
<dbReference type="GO" id="GO:0045727">
    <property type="term" value="P:positive regulation of translation"/>
    <property type="evidence" value="ECO:0000318"/>
    <property type="project" value="GO_Central"/>
</dbReference>
<sequence length="341" mass="39517">MASELENKIIRQIEYYFGDINLPRDKFMQEKLKEDEGWISLEVLLTFKRLASLSEDPAVIAAAVEKAENGLVEVSEDKKKIRRNPDLPLPELNDARKKELMERTAYAKGFPLDETLNDIMSFMEQHGPIESCHRRSNKDHTFKGSCFIIFKDKEACKKFIELESLKYKDTELIRKWQSDYFAEKKKAYEERVKSKKDKKQAKIDEKAKQLEYPKGATIYFSNIPEGKSLTREEIKEKVKEVDDSVTISYIDFSKGDLEGHFRCSAENAAVEFLKKLTDGELEIGDIKLKLKALEGTEEEEYLKKTAEAVTKMREKAKFGKGRKRKGQYHNNGREAKSKKTE</sequence>
<reference evidence="8 9" key="1">
    <citation type="journal article" date="2008" name="Nature">
        <title>The genome of the model beetle and pest Tribolium castaneum.</title>
        <authorList>
            <consortium name="Tribolium Genome Sequencing Consortium"/>
            <person name="Richards S."/>
            <person name="Gibbs R.A."/>
            <person name="Weinstock G.M."/>
            <person name="Brown S.J."/>
            <person name="Denell R."/>
            <person name="Beeman R.W."/>
            <person name="Gibbs R."/>
            <person name="Beeman R.W."/>
            <person name="Brown S.J."/>
            <person name="Bucher G."/>
            <person name="Friedrich M."/>
            <person name="Grimmelikhuijzen C.J."/>
            <person name="Klingler M."/>
            <person name="Lorenzen M."/>
            <person name="Richards S."/>
            <person name="Roth S."/>
            <person name="Schroder R."/>
            <person name="Tautz D."/>
            <person name="Zdobnov E.M."/>
            <person name="Muzny D."/>
            <person name="Gibbs R.A."/>
            <person name="Weinstock G.M."/>
            <person name="Attaway T."/>
            <person name="Bell S."/>
            <person name="Buhay C.J."/>
            <person name="Chandrabose M.N."/>
            <person name="Chavez D."/>
            <person name="Clerk-Blankenburg K.P."/>
            <person name="Cree A."/>
            <person name="Dao M."/>
            <person name="Davis C."/>
            <person name="Chacko J."/>
            <person name="Dinh H."/>
            <person name="Dugan-Rocha S."/>
            <person name="Fowler G."/>
            <person name="Garner T.T."/>
            <person name="Garnes J."/>
            <person name="Gnirke A."/>
            <person name="Hawes A."/>
            <person name="Hernandez J."/>
            <person name="Hines S."/>
            <person name="Holder M."/>
            <person name="Hume J."/>
            <person name="Jhangiani S.N."/>
            <person name="Joshi V."/>
            <person name="Khan Z.M."/>
            <person name="Jackson L."/>
            <person name="Kovar C."/>
            <person name="Kowis A."/>
            <person name="Lee S."/>
            <person name="Lewis L.R."/>
            <person name="Margolis J."/>
            <person name="Morgan M."/>
            <person name="Nazareth L.V."/>
            <person name="Nguyen N."/>
            <person name="Okwuonu G."/>
            <person name="Parker D."/>
            <person name="Richards S."/>
            <person name="Ruiz S.J."/>
            <person name="Santibanez J."/>
            <person name="Savard J."/>
            <person name="Scherer S.E."/>
            <person name="Schneider B."/>
            <person name="Sodergren E."/>
            <person name="Tautz D."/>
            <person name="Vattahil S."/>
            <person name="Villasana D."/>
            <person name="White C.S."/>
            <person name="Wright R."/>
            <person name="Park Y."/>
            <person name="Beeman R.W."/>
            <person name="Lord J."/>
            <person name="Oppert B."/>
            <person name="Lorenzen M."/>
            <person name="Brown S."/>
            <person name="Wang L."/>
            <person name="Savard J."/>
            <person name="Tautz D."/>
            <person name="Richards S."/>
            <person name="Weinstock G."/>
            <person name="Gibbs R.A."/>
            <person name="Liu Y."/>
            <person name="Worley K."/>
            <person name="Weinstock G."/>
            <person name="Elsik C.G."/>
            <person name="Reese J.T."/>
            <person name="Elhaik E."/>
            <person name="Landan G."/>
            <person name="Graur D."/>
            <person name="Arensburger P."/>
            <person name="Atkinson P."/>
            <person name="Beeman R.W."/>
            <person name="Beidler J."/>
            <person name="Brown S.J."/>
            <person name="Demuth J.P."/>
            <person name="Drury D.W."/>
            <person name="Du Y.Z."/>
            <person name="Fujiwara H."/>
            <person name="Lorenzen M."/>
            <person name="Maselli V."/>
            <person name="Osanai M."/>
            <person name="Park Y."/>
            <person name="Robertson H.M."/>
            <person name="Tu Z."/>
            <person name="Wang J.J."/>
            <person name="Wang S."/>
            <person name="Richards S."/>
            <person name="Song H."/>
            <person name="Zhang L."/>
            <person name="Sodergren E."/>
            <person name="Werner D."/>
            <person name="Stanke M."/>
            <person name="Morgenstern B."/>
            <person name="Solovyev V."/>
            <person name="Kosarev P."/>
            <person name="Brown G."/>
            <person name="Chen H.C."/>
            <person name="Ermolaeva O."/>
            <person name="Hlavina W."/>
            <person name="Kapustin Y."/>
            <person name="Kiryutin B."/>
            <person name="Kitts P."/>
            <person name="Maglott D."/>
            <person name="Pruitt K."/>
            <person name="Sapojnikov V."/>
            <person name="Souvorov A."/>
            <person name="Mackey A.J."/>
            <person name="Waterhouse R.M."/>
            <person name="Wyder S."/>
            <person name="Zdobnov E.M."/>
            <person name="Zdobnov E.M."/>
            <person name="Wyder S."/>
            <person name="Kriventseva E.V."/>
            <person name="Kadowaki T."/>
            <person name="Bork P."/>
            <person name="Aranda M."/>
            <person name="Bao R."/>
            <person name="Beermann A."/>
            <person name="Berns N."/>
            <person name="Bolognesi R."/>
            <person name="Bonneton F."/>
            <person name="Bopp D."/>
            <person name="Brown S.J."/>
            <person name="Bucher G."/>
            <person name="Butts T."/>
            <person name="Chaumot A."/>
            <person name="Denell R.E."/>
            <person name="Ferrier D.E."/>
            <person name="Friedrich M."/>
            <person name="Gordon C.M."/>
            <person name="Jindra M."/>
            <person name="Klingler M."/>
            <person name="Lan Q."/>
            <person name="Lattorff H.M."/>
            <person name="Laudet V."/>
            <person name="von Levetsow C."/>
            <person name="Liu Z."/>
            <person name="Lutz R."/>
            <person name="Lynch J.A."/>
            <person name="da Fonseca R.N."/>
            <person name="Posnien N."/>
            <person name="Reuter R."/>
            <person name="Roth S."/>
            <person name="Savard J."/>
            <person name="Schinko J.B."/>
            <person name="Schmitt C."/>
            <person name="Schoppmeier M."/>
            <person name="Schroder R."/>
            <person name="Shippy T.D."/>
            <person name="Simonnet F."/>
            <person name="Marques-Souza H."/>
            <person name="Tautz D."/>
            <person name="Tomoyasu Y."/>
            <person name="Trauner J."/>
            <person name="Van der Zee M."/>
            <person name="Vervoort M."/>
            <person name="Wittkopp N."/>
            <person name="Wimmer E.A."/>
            <person name="Yang X."/>
            <person name="Jones A.K."/>
            <person name="Sattelle D.B."/>
            <person name="Ebert P.R."/>
            <person name="Nelson D."/>
            <person name="Scott J.G."/>
            <person name="Beeman R.W."/>
            <person name="Muthukrishnan S."/>
            <person name="Kramer K.J."/>
            <person name="Arakane Y."/>
            <person name="Beeman R.W."/>
            <person name="Zhu Q."/>
            <person name="Hogenkamp D."/>
            <person name="Dixit R."/>
            <person name="Oppert B."/>
            <person name="Jiang H."/>
            <person name="Zou Z."/>
            <person name="Marshall J."/>
            <person name="Elpidina E."/>
            <person name="Vinokurov K."/>
            <person name="Oppert C."/>
            <person name="Zou Z."/>
            <person name="Evans J."/>
            <person name="Lu Z."/>
            <person name="Zhao P."/>
            <person name="Sumathipala N."/>
            <person name="Altincicek B."/>
            <person name="Vilcinskas A."/>
            <person name="Williams M."/>
            <person name="Hultmark D."/>
            <person name="Hetru C."/>
            <person name="Jiang H."/>
            <person name="Grimmelikhuijzen C.J."/>
            <person name="Hauser F."/>
            <person name="Cazzamali G."/>
            <person name="Williamson M."/>
            <person name="Park Y."/>
            <person name="Li B."/>
            <person name="Tanaka Y."/>
            <person name="Predel R."/>
            <person name="Neupert S."/>
            <person name="Schachtner J."/>
            <person name="Verleyen P."/>
            <person name="Raible F."/>
            <person name="Bork P."/>
            <person name="Friedrich M."/>
            <person name="Walden K.K."/>
            <person name="Robertson H.M."/>
            <person name="Angeli S."/>
            <person name="Foret S."/>
            <person name="Bucher G."/>
            <person name="Schuetz S."/>
            <person name="Maleszka R."/>
            <person name="Wimmer E.A."/>
            <person name="Beeman R.W."/>
            <person name="Lorenzen M."/>
            <person name="Tomoyasu Y."/>
            <person name="Miller S.C."/>
            <person name="Grossmann D."/>
            <person name="Bucher G."/>
        </authorList>
    </citation>
    <scope>NUCLEOTIDE SEQUENCE [LARGE SCALE GENOMIC DNA]</scope>
    <source>
        <strain evidence="8 9">Georgia GA2</strain>
    </source>
</reference>
<dbReference type="AlphaFoldDB" id="D6WL32"/>
<keyword evidence="3" id="KW-0539">Nucleus</keyword>
<dbReference type="Pfam" id="PF00076">
    <property type="entry name" value="RRM_1"/>
    <property type="match status" value="1"/>
</dbReference>
<dbReference type="EMBL" id="KQ971343">
    <property type="protein sequence ID" value="EFA03517.1"/>
    <property type="molecule type" value="Genomic_DNA"/>
</dbReference>
<dbReference type="InterPro" id="IPR006630">
    <property type="entry name" value="La_HTH"/>
</dbReference>
<evidence type="ECO:0000259" key="6">
    <source>
        <dbReference type="PROSITE" id="PS50961"/>
    </source>
</evidence>
<keyword evidence="9" id="KW-1185">Reference proteome</keyword>
<dbReference type="PRINTS" id="PR00302">
    <property type="entry name" value="LUPUSLA"/>
</dbReference>
<feature type="compositionally biased region" description="Basic and acidic residues" evidence="5">
    <location>
        <begin position="331"/>
        <end position="341"/>
    </location>
</feature>
<dbReference type="Gene3D" id="3.30.70.330">
    <property type="match status" value="2"/>
</dbReference>
<dbReference type="GO" id="GO:1990904">
    <property type="term" value="C:ribonucleoprotein complex"/>
    <property type="evidence" value="ECO:0007669"/>
    <property type="project" value="UniProtKB-UniRule"/>
</dbReference>